<evidence type="ECO:0000313" key="1">
    <source>
        <dbReference type="EMBL" id="MBV7273325.1"/>
    </source>
</evidence>
<sequence>MSDENIKIVHDNKIKSCVRIFETKEELFELFSDEFMKKYTNLDSFEAFTFSGAVFIDWQAKVIMGSREAFDCCVKGKTQFNTWEEMYRKAVQFRSNLD</sequence>
<comment type="caution">
    <text evidence="1">The sequence shown here is derived from an EMBL/GenBank/DDBJ whole genome shotgun (WGS) entry which is preliminary data.</text>
</comment>
<organism evidence="1 2">
    <name type="scientific">Clostridium thailandense</name>
    <dbReference type="NCBI Taxonomy" id="2794346"/>
    <lineage>
        <taxon>Bacteria</taxon>
        <taxon>Bacillati</taxon>
        <taxon>Bacillota</taxon>
        <taxon>Clostridia</taxon>
        <taxon>Eubacteriales</taxon>
        <taxon>Clostridiaceae</taxon>
        <taxon>Clostridium</taxon>
    </lineage>
</organism>
<dbReference type="AlphaFoldDB" id="A0A949TXE9"/>
<name>A0A949TXE9_9CLOT</name>
<proteinExistence type="predicted"/>
<dbReference type="RefSeq" id="WP_218320357.1">
    <property type="nucleotide sequence ID" value="NZ_JAEEGC010000042.1"/>
</dbReference>
<protein>
    <submittedName>
        <fullName evidence="1">Uncharacterized protein</fullName>
    </submittedName>
</protein>
<keyword evidence="2" id="KW-1185">Reference proteome</keyword>
<gene>
    <name evidence="1" type="ORF">I6U48_10435</name>
</gene>
<reference evidence="1" key="1">
    <citation type="submission" date="2020-12" db="EMBL/GenBank/DDBJ databases">
        <title>Clostridium thailandense sp. nov., a novel acetogenic bacterium isolated from peat land soil in Thailand.</title>
        <authorList>
            <person name="Chaikitkaew S."/>
            <person name="Birkeland N.K."/>
        </authorList>
    </citation>
    <scope>NUCLEOTIDE SEQUENCE</scope>
    <source>
        <strain evidence="1">PL3</strain>
    </source>
</reference>
<evidence type="ECO:0000313" key="2">
    <source>
        <dbReference type="Proteomes" id="UP000694308"/>
    </source>
</evidence>
<dbReference type="Proteomes" id="UP000694308">
    <property type="component" value="Unassembled WGS sequence"/>
</dbReference>
<dbReference type="EMBL" id="JAEEGC010000042">
    <property type="protein sequence ID" value="MBV7273325.1"/>
    <property type="molecule type" value="Genomic_DNA"/>
</dbReference>
<accession>A0A949TXE9</accession>